<keyword evidence="4" id="KW-1185">Reference proteome</keyword>
<feature type="chain" id="PRO_5040759763" evidence="2">
    <location>
        <begin position="23"/>
        <end position="270"/>
    </location>
</feature>
<proteinExistence type="predicted"/>
<evidence type="ECO:0000313" key="3">
    <source>
        <dbReference type="EMBL" id="OWA49895.1"/>
    </source>
</evidence>
<sequence length="270" mass="28510">MSNYFIGVVVIALIWDTLSAQAQTGQFVITPMGAPMQETFPQAQQPQQQQQFPPSQPINQPPVQPLASPLAGDGAFNIPQQGVASSLPAIQFQAQPTQNSPPLFLQPGSIVQHLGNGQVLVQQAPQGMMMTNGFNGEQMFQPQSAFSQPAFSQPQFNQMFSNMFSQFVSQAIQSNSNSAPDGRFNGMLSTASPPAAETPRPIRFFDPSGGSPAPAEPPVVPSGIPDPDTGRTRGFFDPSAVGTGRGSAQVSAGNAFSPGRFSGFTADVKV</sequence>
<keyword evidence="2" id="KW-0732">Signal</keyword>
<feature type="compositionally biased region" description="Low complexity" evidence="1">
    <location>
        <begin position="41"/>
        <end position="53"/>
    </location>
</feature>
<name>A0A9X6RJK2_HYPEX</name>
<dbReference type="Proteomes" id="UP000192578">
    <property type="component" value="Unassembled WGS sequence"/>
</dbReference>
<feature type="signal peptide" evidence="2">
    <location>
        <begin position="1"/>
        <end position="22"/>
    </location>
</feature>
<feature type="region of interest" description="Disordered" evidence="1">
    <location>
        <begin position="192"/>
        <end position="270"/>
    </location>
</feature>
<dbReference type="EMBL" id="MTYJ01000176">
    <property type="protein sequence ID" value="OWA49895.1"/>
    <property type="molecule type" value="Genomic_DNA"/>
</dbReference>
<feature type="region of interest" description="Disordered" evidence="1">
    <location>
        <begin position="40"/>
        <end position="71"/>
    </location>
</feature>
<reference evidence="4" key="1">
    <citation type="submission" date="2017-01" db="EMBL/GenBank/DDBJ databases">
        <title>Comparative genomics of anhydrobiosis in the tardigrade Hypsibius dujardini.</title>
        <authorList>
            <person name="Yoshida Y."/>
            <person name="Koutsovoulos G."/>
            <person name="Laetsch D."/>
            <person name="Stevens L."/>
            <person name="Kumar S."/>
            <person name="Horikawa D."/>
            <person name="Ishino K."/>
            <person name="Komine S."/>
            <person name="Tomita M."/>
            <person name="Blaxter M."/>
            <person name="Arakawa K."/>
        </authorList>
    </citation>
    <scope>NUCLEOTIDE SEQUENCE [LARGE SCALE GENOMIC DNA]</scope>
    <source>
        <strain evidence="4">Z151</strain>
    </source>
</reference>
<accession>A0A9X6RJK2</accession>
<protein>
    <submittedName>
        <fullName evidence="3">Uncharacterized protein</fullName>
    </submittedName>
</protein>
<evidence type="ECO:0000256" key="1">
    <source>
        <dbReference type="SAM" id="MobiDB-lite"/>
    </source>
</evidence>
<evidence type="ECO:0000256" key="2">
    <source>
        <dbReference type="SAM" id="SignalP"/>
    </source>
</evidence>
<gene>
    <name evidence="3" type="ORF">BV898_14431</name>
</gene>
<organism evidence="3 4">
    <name type="scientific">Hypsibius exemplaris</name>
    <name type="common">Freshwater tardigrade</name>
    <dbReference type="NCBI Taxonomy" id="2072580"/>
    <lineage>
        <taxon>Eukaryota</taxon>
        <taxon>Metazoa</taxon>
        <taxon>Ecdysozoa</taxon>
        <taxon>Tardigrada</taxon>
        <taxon>Eutardigrada</taxon>
        <taxon>Parachela</taxon>
        <taxon>Hypsibioidea</taxon>
        <taxon>Hypsibiidae</taxon>
        <taxon>Hypsibius</taxon>
    </lineage>
</organism>
<dbReference type="AlphaFoldDB" id="A0A9X6RJK2"/>
<evidence type="ECO:0000313" key="4">
    <source>
        <dbReference type="Proteomes" id="UP000192578"/>
    </source>
</evidence>
<feature type="compositionally biased region" description="Pro residues" evidence="1">
    <location>
        <begin position="54"/>
        <end position="64"/>
    </location>
</feature>
<comment type="caution">
    <text evidence="3">The sequence shown here is derived from an EMBL/GenBank/DDBJ whole genome shotgun (WGS) entry which is preliminary data.</text>
</comment>